<dbReference type="InterPro" id="IPR029044">
    <property type="entry name" value="Nucleotide-diphossugar_trans"/>
</dbReference>
<protein>
    <submittedName>
        <fullName evidence="2">Uncharacterized protein</fullName>
    </submittedName>
</protein>
<organism evidence="2 3">
    <name type="scientific">Candidatus Planktophila vernalis</name>
    <dbReference type="NCBI Taxonomy" id="1884907"/>
    <lineage>
        <taxon>Bacteria</taxon>
        <taxon>Bacillati</taxon>
        <taxon>Actinomycetota</taxon>
        <taxon>Actinomycetes</taxon>
        <taxon>Candidatus Nanopelagicales</taxon>
        <taxon>Candidatus Nanopelagicaceae</taxon>
        <taxon>Candidatus Planktophila</taxon>
    </lineage>
</organism>
<keyword evidence="1" id="KW-0472">Membrane</keyword>
<name>A0A249KUL3_9ACTN</name>
<dbReference type="EMBL" id="CP016776">
    <property type="protein sequence ID" value="ASY20492.1"/>
    <property type="molecule type" value="Genomic_DNA"/>
</dbReference>
<keyword evidence="3" id="KW-1185">Reference proteome</keyword>
<reference evidence="2 3" key="1">
    <citation type="submission" date="2016-07" db="EMBL/GenBank/DDBJ databases">
        <title>High microdiversification within the ubiquitous acI lineage of Actinobacteria.</title>
        <authorList>
            <person name="Neuenschwander S.M."/>
            <person name="Salcher M."/>
            <person name="Ghai R."/>
            <person name="Pernthaler J."/>
        </authorList>
    </citation>
    <scope>NUCLEOTIDE SEQUENCE [LARGE SCALE GENOMIC DNA]</scope>
    <source>
        <strain evidence="2">MMS-IIA-15</strain>
    </source>
</reference>
<dbReference type="SUPFAM" id="SSF53448">
    <property type="entry name" value="Nucleotide-diphospho-sugar transferases"/>
    <property type="match status" value="1"/>
</dbReference>
<dbReference type="Proteomes" id="UP000217186">
    <property type="component" value="Chromosome"/>
</dbReference>
<keyword evidence="1" id="KW-0812">Transmembrane</keyword>
<evidence type="ECO:0000313" key="3">
    <source>
        <dbReference type="Proteomes" id="UP000217186"/>
    </source>
</evidence>
<dbReference type="Gene3D" id="3.90.550.10">
    <property type="entry name" value="Spore Coat Polysaccharide Biosynthesis Protein SpsA, Chain A"/>
    <property type="match status" value="1"/>
</dbReference>
<proteinExistence type="predicted"/>
<evidence type="ECO:0000256" key="1">
    <source>
        <dbReference type="SAM" id="Phobius"/>
    </source>
</evidence>
<dbReference type="KEGG" id="pvn:A7sIIA15_06585"/>
<gene>
    <name evidence="2" type="ORF">A7sIIA15_06585</name>
</gene>
<evidence type="ECO:0000313" key="2">
    <source>
        <dbReference type="EMBL" id="ASY20492.1"/>
    </source>
</evidence>
<keyword evidence="1" id="KW-1133">Transmembrane helix</keyword>
<accession>A0A249KUL3</accession>
<sequence>MRKNGDSRTLYIIAHDQATRVQIESLNLKFSRVIELSELEQQYPELRVAKMNRSKIEYIFCLSPFVVSYAHFISGSSLVTYLDADLYFFKSPEFAMEGFSENANVSIIEHDFHPKFLHLSEYGTFNVGWMSFRMQKHGNSTLDWWKSACIESTSTSVSEKVYADQKYLNEFSSQFSETQVNYKQGLNIAPWNIENYLQKNTSEIEALSNIVFFHFSGLRIYGKFVVLGLSGYSCTPSRQVKRKVYKPYAKSLNEAGKKLKLNPQADSRKYKLREIFKIILHRDFILNL</sequence>
<feature type="transmembrane region" description="Helical" evidence="1">
    <location>
        <begin position="58"/>
        <end position="82"/>
    </location>
</feature>
<dbReference type="AlphaFoldDB" id="A0A249KUL3"/>